<dbReference type="InterPro" id="IPR013762">
    <property type="entry name" value="Integrase-like_cat_sf"/>
</dbReference>
<dbReference type="Proteomes" id="UP000241201">
    <property type="component" value="Unassembled WGS sequence"/>
</dbReference>
<protein>
    <recommendedName>
        <fullName evidence="3">Integrase</fullName>
    </recommendedName>
</protein>
<evidence type="ECO:0000313" key="2">
    <source>
        <dbReference type="Proteomes" id="UP000241201"/>
    </source>
</evidence>
<dbReference type="GO" id="GO:0006310">
    <property type="term" value="P:DNA recombination"/>
    <property type="evidence" value="ECO:0007669"/>
    <property type="project" value="InterPro"/>
</dbReference>
<dbReference type="AlphaFoldDB" id="A0A2T3G0L0"/>
<accession>A0A2T3G0L0</accession>
<dbReference type="GO" id="GO:0015074">
    <property type="term" value="P:DNA integration"/>
    <property type="evidence" value="ECO:0007669"/>
    <property type="project" value="InterPro"/>
</dbReference>
<proteinExistence type="predicted"/>
<evidence type="ECO:0000313" key="1">
    <source>
        <dbReference type="EMBL" id="PST41067.1"/>
    </source>
</evidence>
<name>A0A2T3G0L0_9FIRM</name>
<evidence type="ECO:0008006" key="3">
    <source>
        <dbReference type="Google" id="ProtNLM"/>
    </source>
</evidence>
<comment type="caution">
    <text evidence="1">The sequence shown here is derived from an EMBL/GenBank/DDBJ whole genome shotgun (WGS) entry which is preliminary data.</text>
</comment>
<dbReference type="GO" id="GO:0003677">
    <property type="term" value="F:DNA binding"/>
    <property type="evidence" value="ECO:0007669"/>
    <property type="project" value="InterPro"/>
</dbReference>
<organism evidence="1 2">
    <name type="scientific">Faecalibacillus faecis</name>
    <dbReference type="NCBI Taxonomy" id="1982628"/>
    <lineage>
        <taxon>Bacteria</taxon>
        <taxon>Bacillati</taxon>
        <taxon>Bacillota</taxon>
        <taxon>Erysipelotrichia</taxon>
        <taxon>Erysipelotrichales</taxon>
        <taxon>Coprobacillaceae</taxon>
        <taxon>Faecalibacillus</taxon>
    </lineage>
</organism>
<reference evidence="2" key="1">
    <citation type="submission" date="2018-03" db="EMBL/GenBank/DDBJ databases">
        <title>Lachnoclostridium SNUG30370 gen.nov., sp.nov., isolated from human faeces.</title>
        <authorList>
            <person name="Seo B."/>
            <person name="Jeon K."/>
            <person name="Ko G."/>
        </authorList>
    </citation>
    <scope>NUCLEOTIDE SEQUENCE [LARGE SCALE GENOMIC DNA]</scope>
    <source>
        <strain evidence="2">SNUG30370</strain>
    </source>
</reference>
<dbReference type="RefSeq" id="WP_106987677.1">
    <property type="nucleotide sequence ID" value="NZ_PYLP01000004.1"/>
</dbReference>
<dbReference type="GeneID" id="77470517"/>
<gene>
    <name evidence="1" type="ORF">C7U55_05345</name>
</gene>
<dbReference type="EMBL" id="PYLP01000004">
    <property type="protein sequence ID" value="PST41067.1"/>
    <property type="molecule type" value="Genomic_DNA"/>
</dbReference>
<dbReference type="Gene3D" id="1.10.443.10">
    <property type="entry name" value="Intergrase catalytic core"/>
    <property type="match status" value="1"/>
</dbReference>
<keyword evidence="2" id="KW-1185">Reference proteome</keyword>
<sequence length="695" mass="81357">MKTNDFNNQNILNDNNKNNDSWNSVVQWNFEQFLPKAKEGVLDVIERNKVFTIRGVTINFDDDIWDLSSLRVEGKSGKCFFNFRENKYYNYKLKENEKLITKFYIFTLFGKKNINNIRNSILLMPIKIFKYMEDNNISNISQLNVDDYKGIVSMVSPAATNREKGSIIQFLTFYSLFFEKVYTGDVAKWLNQRDRQGERLMKEAGKTKLLPTPFYKKLDTLLYNLCLNESFCIDNITKNSEENIKPEKNNKPTPFVIRMLAGLFYIETQTGLRASELSILRVGDLKMMEFDGKECGSLYYRITKTARGKNQNYNIANTNANKKMCDVFNKIVELGKDEREKYNTDLLVPATLINNHLTLHSVVKNIPAPTLLRILHSFCIKYSKYLGIINTPDANQFHGKNIVDFENENSNRTTNPLYSKKYMLFDGEDPIQKNGLKDKDVISLPIFKQFRVYACTYYFVNHVDSRTRASIKGHHKPAMLNYYARPRDDIQNEISLKKELIYEVSTQNSNILGSKAIDLQQKLEVFLRRNEKGIYSFDNIEDNIEDIIEFLDEEVSITKKFGGFCMKSHPDRKCHYGVDEHADKYLCASGVCPYHCFMYFNLPETIEKFEDLKASYRYNLENGWKNASQKERNKLIYLIDSTLIPQLDETDKVIKKHSIDWVIEKHPEMENYIDTVKWRRDAEEWKNKLQSDSVN</sequence>